<name>A0A1J5IFS1_9BACT</name>
<evidence type="ECO:0000256" key="4">
    <source>
        <dbReference type="ARBA" id="ARBA00022840"/>
    </source>
</evidence>
<protein>
    <recommendedName>
        <fullName evidence="5">ABC transporter domain-containing protein</fullName>
    </recommendedName>
</protein>
<dbReference type="FunFam" id="3.40.50.300:FF:000134">
    <property type="entry name" value="Iron-enterobactin ABC transporter ATP-binding protein"/>
    <property type="match status" value="1"/>
</dbReference>
<evidence type="ECO:0000313" key="7">
    <source>
        <dbReference type="Proteomes" id="UP000183245"/>
    </source>
</evidence>
<dbReference type="Pfam" id="PF00005">
    <property type="entry name" value="ABC_tran"/>
    <property type="match status" value="1"/>
</dbReference>
<dbReference type="SUPFAM" id="SSF52540">
    <property type="entry name" value="P-loop containing nucleoside triphosphate hydrolases"/>
    <property type="match status" value="1"/>
</dbReference>
<proteinExistence type="inferred from homology"/>
<evidence type="ECO:0000256" key="3">
    <source>
        <dbReference type="ARBA" id="ARBA00022741"/>
    </source>
</evidence>
<dbReference type="InterPro" id="IPR003593">
    <property type="entry name" value="AAA+_ATPase"/>
</dbReference>
<keyword evidence="2" id="KW-0813">Transport</keyword>
<comment type="caution">
    <text evidence="6">The sequence shown here is derived from an EMBL/GenBank/DDBJ whole genome shotgun (WGS) entry which is preliminary data.</text>
</comment>
<organism evidence="6 7">
    <name type="scientific">Candidatus Wirthbacteria bacterium CG2_30_54_11</name>
    <dbReference type="NCBI Taxonomy" id="1817892"/>
    <lineage>
        <taxon>Bacteria</taxon>
        <taxon>Candidatus Wirthbacteria</taxon>
    </lineage>
</organism>
<dbReference type="STRING" id="1817892.AUK40_05970"/>
<dbReference type="InterPro" id="IPR003439">
    <property type="entry name" value="ABC_transporter-like_ATP-bd"/>
</dbReference>
<dbReference type="PANTHER" id="PTHR42734:SF17">
    <property type="entry name" value="METAL TRANSPORT SYSTEM ATP-BINDING PROTEIN TM_0124-RELATED"/>
    <property type="match status" value="1"/>
</dbReference>
<dbReference type="GO" id="GO:0016887">
    <property type="term" value="F:ATP hydrolysis activity"/>
    <property type="evidence" value="ECO:0007669"/>
    <property type="project" value="InterPro"/>
</dbReference>
<dbReference type="GO" id="GO:0005524">
    <property type="term" value="F:ATP binding"/>
    <property type="evidence" value="ECO:0007669"/>
    <property type="project" value="UniProtKB-KW"/>
</dbReference>
<dbReference type="InterPro" id="IPR017871">
    <property type="entry name" value="ABC_transporter-like_CS"/>
</dbReference>
<accession>A0A1J5IFS1</accession>
<keyword evidence="3" id="KW-0547">Nucleotide-binding</keyword>
<dbReference type="EMBL" id="MNZT01000108">
    <property type="protein sequence ID" value="OIP95571.1"/>
    <property type="molecule type" value="Genomic_DNA"/>
</dbReference>
<dbReference type="PROSITE" id="PS50893">
    <property type="entry name" value="ABC_TRANSPORTER_2"/>
    <property type="match status" value="1"/>
</dbReference>
<dbReference type="InterPro" id="IPR050153">
    <property type="entry name" value="Metal_Ion_Import_ABC"/>
</dbReference>
<evidence type="ECO:0000313" key="6">
    <source>
        <dbReference type="EMBL" id="OIP95571.1"/>
    </source>
</evidence>
<dbReference type="Gene3D" id="3.40.50.300">
    <property type="entry name" value="P-loop containing nucleotide triphosphate hydrolases"/>
    <property type="match status" value="1"/>
</dbReference>
<dbReference type="AlphaFoldDB" id="A0A1J5IFS1"/>
<dbReference type="InterPro" id="IPR027417">
    <property type="entry name" value="P-loop_NTPase"/>
</dbReference>
<evidence type="ECO:0000256" key="1">
    <source>
        <dbReference type="ARBA" id="ARBA00005417"/>
    </source>
</evidence>
<dbReference type="Proteomes" id="UP000183245">
    <property type="component" value="Unassembled WGS sequence"/>
</dbReference>
<sequence length="257" mass="28866">MPDTLVRFDKVSSSYGHTRALTDISLEIKRGDYVVIAGPNGSGKSTLIRALLGIVPVSGTIELFGRAIAGFHQFDRIGYVPQKIYSFNPLFPASVEEIVQLGLLPHKHFPKFFTAKDKKAVTEVLDELGIEDLRHRSIQELSGGQQQKVFIARALVSTPDLLILDEPFNSLDSLVREKLTVFLRHLNREHGITILLVTHDLDDLGEQAPELLYLENKIVFYGRWGAFCDFKSDADSHSGEYFHQALCKRYPGKGEQK</sequence>
<keyword evidence="4" id="KW-0067">ATP-binding</keyword>
<comment type="similarity">
    <text evidence="1">Belongs to the ABC transporter superfamily.</text>
</comment>
<reference evidence="6 7" key="1">
    <citation type="journal article" date="2016" name="Environ. Microbiol.">
        <title>Genomic resolution of a cold subsurface aquifer community provides metabolic insights for novel microbes adapted to high CO concentrations.</title>
        <authorList>
            <person name="Probst A.J."/>
            <person name="Castelle C.J."/>
            <person name="Singh A."/>
            <person name="Brown C.T."/>
            <person name="Anantharaman K."/>
            <person name="Sharon I."/>
            <person name="Hug L.A."/>
            <person name="Burstein D."/>
            <person name="Emerson J.B."/>
            <person name="Thomas B.C."/>
            <person name="Banfield J.F."/>
        </authorList>
    </citation>
    <scope>NUCLEOTIDE SEQUENCE [LARGE SCALE GENOMIC DNA]</scope>
    <source>
        <strain evidence="6">CG2_30_54_11</strain>
    </source>
</reference>
<dbReference type="CDD" id="cd03235">
    <property type="entry name" value="ABC_Metallic_Cations"/>
    <property type="match status" value="1"/>
</dbReference>
<dbReference type="PANTHER" id="PTHR42734">
    <property type="entry name" value="METAL TRANSPORT SYSTEM ATP-BINDING PROTEIN TM_0124-RELATED"/>
    <property type="match status" value="1"/>
</dbReference>
<dbReference type="PROSITE" id="PS00211">
    <property type="entry name" value="ABC_TRANSPORTER_1"/>
    <property type="match status" value="1"/>
</dbReference>
<feature type="domain" description="ABC transporter" evidence="5">
    <location>
        <begin position="6"/>
        <end position="241"/>
    </location>
</feature>
<dbReference type="SMART" id="SM00382">
    <property type="entry name" value="AAA"/>
    <property type="match status" value="1"/>
</dbReference>
<gene>
    <name evidence="6" type="ORF">AUK40_05970</name>
</gene>
<evidence type="ECO:0000256" key="2">
    <source>
        <dbReference type="ARBA" id="ARBA00022448"/>
    </source>
</evidence>
<evidence type="ECO:0000259" key="5">
    <source>
        <dbReference type="PROSITE" id="PS50893"/>
    </source>
</evidence>